<feature type="chain" id="PRO_5019050689" evidence="1">
    <location>
        <begin position="24"/>
        <end position="850"/>
    </location>
</feature>
<dbReference type="Proteomes" id="UP000281955">
    <property type="component" value="Unassembled WGS sequence"/>
</dbReference>
<dbReference type="PANTHER" id="PTHR42678">
    <property type="entry name" value="AMIDASE"/>
    <property type="match status" value="1"/>
</dbReference>
<dbReference type="PANTHER" id="PTHR42678:SF34">
    <property type="entry name" value="OS04G0183300 PROTEIN"/>
    <property type="match status" value="1"/>
</dbReference>
<evidence type="ECO:0000313" key="3">
    <source>
        <dbReference type="EMBL" id="RKS72436.1"/>
    </source>
</evidence>
<keyword evidence="4" id="KW-1185">Reference proteome</keyword>
<accession>A0A420XM51</accession>
<dbReference type="InParanoid" id="A0A420XM51"/>
<feature type="signal peptide" evidence="1">
    <location>
        <begin position="1"/>
        <end position="23"/>
    </location>
</feature>
<evidence type="ECO:0000313" key="4">
    <source>
        <dbReference type="Proteomes" id="UP000281955"/>
    </source>
</evidence>
<dbReference type="InterPro" id="IPR036928">
    <property type="entry name" value="AS_sf"/>
</dbReference>
<dbReference type="InterPro" id="IPR023631">
    <property type="entry name" value="Amidase_dom"/>
</dbReference>
<dbReference type="RefSeq" id="WP_183061964.1">
    <property type="nucleotide sequence ID" value="NZ_RBWV01000013.1"/>
</dbReference>
<feature type="domain" description="Amidase" evidence="2">
    <location>
        <begin position="374"/>
        <end position="818"/>
    </location>
</feature>
<proteinExistence type="predicted"/>
<sequence length="850" mass="86072">MTAVVGAVATIGLTLTAVAPAHATTAVTDTAGTTWDVNDAVAGGVDDGSIATGGAPFQNGTGTNPFDGFGALRATVASRGTTAGGAHIVRGFGLTSDGVDRWRTTSPVDVGGVRFTRSVLVSRTGHWVRYVDSVTNTANVTKRVALGFGGGLGYSTTAFPASLMTQGKAHAPSSTYVAMTSTGDSALTPADSWAVFAHSSDGTAAEPSTHGPSGVLMGSGAARFTDVEYARTAFVTPYQSAGSAKGADFLGVDYDVPLAAGRTATLVHFVAAGSAETAATTGQQTAMVQGTLQALAAAPPLADLSAAQLCTLRNMDPTRVAGYDGAACAAQRPLGPTPQPARLRLTSSSPYPVAEKTVAQMVADMAAGRTTSVEITQAYIDRIAAFDVASTGLNSYLYLDVAGALAQARKADAARASGSTGALLGIPVALKDLYDTKDMPTTGGSLALAGSRPTTDATATARLRAAGAVILGKLNLSEFAWSGNYSVSGVGGSTVNPYDTDRSAAGSSGGSGASTAASLNAFSMGTDSCGSLQGVSGVTGLSTIRATRGLTSLAGVFPLEGFQDSAGPMARTVSDLATALTVLAGPDPEDPLTRTAAAHIPAGGFGSSLSSTALKGKRLGYLDYFPGEYAESTVQQHFSGVLRQLGRSGSTVVDVTDLFNAATSKASAAYDASGVWSSSHYHYDIDTFLRANKGFTKGSVAAIAASHHAIPFLQGPLEAAAKAKLPTKADLAKTARAKAALATAISRFMTKNHLDALVYPTNADDAPLANGDRGFNQNCQISANSGLPGVTVATGLDSHGLPVGLEFLGKAWSDGRLLDMAYSYEQGAKGTAVGRKAPAGYGNLAYRRVS</sequence>
<keyword evidence="1" id="KW-0732">Signal</keyword>
<dbReference type="SUPFAM" id="SSF75304">
    <property type="entry name" value="Amidase signature (AS) enzymes"/>
    <property type="match status" value="1"/>
</dbReference>
<organism evidence="3 4">
    <name type="scientific">Motilibacter peucedani</name>
    <dbReference type="NCBI Taxonomy" id="598650"/>
    <lineage>
        <taxon>Bacteria</taxon>
        <taxon>Bacillati</taxon>
        <taxon>Actinomycetota</taxon>
        <taxon>Actinomycetes</taxon>
        <taxon>Motilibacterales</taxon>
        <taxon>Motilibacteraceae</taxon>
        <taxon>Motilibacter</taxon>
    </lineage>
</organism>
<evidence type="ECO:0000256" key="1">
    <source>
        <dbReference type="SAM" id="SignalP"/>
    </source>
</evidence>
<reference evidence="3 4" key="1">
    <citation type="submission" date="2018-10" db="EMBL/GenBank/DDBJ databases">
        <title>Genomic Encyclopedia of Archaeal and Bacterial Type Strains, Phase II (KMG-II): from individual species to whole genera.</title>
        <authorList>
            <person name="Goeker M."/>
        </authorList>
    </citation>
    <scope>NUCLEOTIDE SEQUENCE [LARGE SCALE GENOMIC DNA]</scope>
    <source>
        <strain evidence="3 4">RP-AC37</strain>
    </source>
</reference>
<name>A0A420XM51_9ACTN</name>
<dbReference type="Pfam" id="PF01425">
    <property type="entry name" value="Amidase"/>
    <property type="match status" value="1"/>
</dbReference>
<gene>
    <name evidence="3" type="ORF">CLV35_2680</name>
</gene>
<evidence type="ECO:0000259" key="2">
    <source>
        <dbReference type="Pfam" id="PF01425"/>
    </source>
</evidence>
<dbReference type="Gene3D" id="3.90.1300.10">
    <property type="entry name" value="Amidase signature (AS) domain"/>
    <property type="match status" value="1"/>
</dbReference>
<dbReference type="EMBL" id="RBWV01000013">
    <property type="protein sequence ID" value="RKS72436.1"/>
    <property type="molecule type" value="Genomic_DNA"/>
</dbReference>
<protein>
    <submittedName>
        <fullName evidence="3">Amidase</fullName>
    </submittedName>
</protein>
<dbReference type="AlphaFoldDB" id="A0A420XM51"/>
<comment type="caution">
    <text evidence="3">The sequence shown here is derived from an EMBL/GenBank/DDBJ whole genome shotgun (WGS) entry which is preliminary data.</text>
</comment>